<gene>
    <name evidence="6" type="ORF">HYY65_02335</name>
</gene>
<dbReference type="Proteomes" id="UP000741360">
    <property type="component" value="Unassembled WGS sequence"/>
</dbReference>
<name>A0A932GMK9_UNCTE</name>
<dbReference type="PROSITE" id="PS51084">
    <property type="entry name" value="HIT_2"/>
    <property type="match status" value="1"/>
</dbReference>
<dbReference type="EMBL" id="JACPSX010000039">
    <property type="protein sequence ID" value="MBI3013911.1"/>
    <property type="molecule type" value="Genomic_DNA"/>
</dbReference>
<dbReference type="CDD" id="cd01275">
    <property type="entry name" value="FHIT"/>
    <property type="match status" value="1"/>
</dbReference>
<evidence type="ECO:0000256" key="2">
    <source>
        <dbReference type="PIRSR" id="PIRSR639383-1"/>
    </source>
</evidence>
<evidence type="ECO:0000259" key="5">
    <source>
        <dbReference type="PROSITE" id="PS51084"/>
    </source>
</evidence>
<dbReference type="GO" id="GO:0000166">
    <property type="term" value="F:nucleotide binding"/>
    <property type="evidence" value="ECO:0007669"/>
    <property type="project" value="UniProtKB-KW"/>
</dbReference>
<feature type="domain" description="HIT" evidence="5">
    <location>
        <begin position="22"/>
        <end position="132"/>
    </location>
</feature>
<organism evidence="6 7">
    <name type="scientific">Tectimicrobiota bacterium</name>
    <dbReference type="NCBI Taxonomy" id="2528274"/>
    <lineage>
        <taxon>Bacteria</taxon>
        <taxon>Pseudomonadati</taxon>
        <taxon>Nitrospinota/Tectimicrobiota group</taxon>
        <taxon>Candidatus Tectimicrobiota</taxon>
    </lineage>
</organism>
<feature type="binding site" evidence="3">
    <location>
        <position position="49"/>
    </location>
    <ligand>
        <name>substrate</name>
    </ligand>
</feature>
<accession>A0A932GMK9</accession>
<comment type="caution">
    <text evidence="6">The sequence shown here is derived from an EMBL/GenBank/DDBJ whole genome shotgun (WGS) entry which is preliminary data.</text>
</comment>
<keyword evidence="1" id="KW-0547">Nucleotide-binding</keyword>
<sequence>MKRLWAPWRMSYIVEEKPQGCVLCKITAAREDRQSGILYRGEKAFVVLNAYPYNNGHLMVAPYSHVDCISRLERQEIFELMELTGKSVERLRRAFNPQGFNVGINIGEVAGAGIADHVHVHVVPRWLGDTNFMTSVAETRVIPQMIEDTFAALAPFFLEMK</sequence>
<dbReference type="Pfam" id="PF01230">
    <property type="entry name" value="HIT"/>
    <property type="match status" value="1"/>
</dbReference>
<dbReference type="GO" id="GO:0003824">
    <property type="term" value="F:catalytic activity"/>
    <property type="evidence" value="ECO:0007669"/>
    <property type="project" value="InterPro"/>
</dbReference>
<dbReference type="PANTHER" id="PTHR42997:SF1">
    <property type="entry name" value="AP-4-A PHOSPHORYLASE"/>
    <property type="match status" value="1"/>
</dbReference>
<dbReference type="AlphaFoldDB" id="A0A932GMK9"/>
<evidence type="ECO:0000313" key="6">
    <source>
        <dbReference type="EMBL" id="MBI3013911.1"/>
    </source>
</evidence>
<feature type="short sequence motif" description="Histidine triad motif" evidence="4">
    <location>
        <begin position="117"/>
        <end position="121"/>
    </location>
</feature>
<protein>
    <submittedName>
        <fullName evidence="6">HIT domain-containing protein</fullName>
    </submittedName>
</protein>
<feature type="binding site" evidence="3">
    <location>
        <position position="121"/>
    </location>
    <ligand>
        <name>substrate</name>
    </ligand>
</feature>
<dbReference type="InterPro" id="IPR039383">
    <property type="entry name" value="FHIT"/>
</dbReference>
<evidence type="ECO:0000256" key="3">
    <source>
        <dbReference type="PIRSR" id="PIRSR639383-2"/>
    </source>
</evidence>
<dbReference type="InterPro" id="IPR052908">
    <property type="entry name" value="AP-4-A_phosphorylase"/>
</dbReference>
<reference evidence="6" key="1">
    <citation type="submission" date="2020-07" db="EMBL/GenBank/DDBJ databases">
        <title>Huge and variable diversity of episymbiotic CPR bacteria and DPANN archaea in groundwater ecosystems.</title>
        <authorList>
            <person name="He C.Y."/>
            <person name="Keren R."/>
            <person name="Whittaker M."/>
            <person name="Farag I.F."/>
            <person name="Doudna J."/>
            <person name="Cate J.H.D."/>
            <person name="Banfield J.F."/>
        </authorList>
    </citation>
    <scope>NUCLEOTIDE SEQUENCE</scope>
    <source>
        <strain evidence="6">NC_groundwater_717_Ag_S-0.2um_59_8</strain>
    </source>
</reference>
<dbReference type="SUPFAM" id="SSF54197">
    <property type="entry name" value="HIT-like"/>
    <property type="match status" value="1"/>
</dbReference>
<dbReference type="PANTHER" id="PTHR42997">
    <property type="entry name" value="HIT FAMILY HYDROLASE"/>
    <property type="match status" value="1"/>
</dbReference>
<dbReference type="Gene3D" id="3.30.428.10">
    <property type="entry name" value="HIT-like"/>
    <property type="match status" value="1"/>
</dbReference>
<proteinExistence type="predicted"/>
<evidence type="ECO:0000256" key="1">
    <source>
        <dbReference type="ARBA" id="ARBA00022741"/>
    </source>
</evidence>
<feature type="active site" description="Tele-AMP-histidine intermediate" evidence="2">
    <location>
        <position position="119"/>
    </location>
</feature>
<evidence type="ECO:0000256" key="4">
    <source>
        <dbReference type="PROSITE-ProRule" id="PRU00464"/>
    </source>
</evidence>
<dbReference type="InterPro" id="IPR036265">
    <property type="entry name" value="HIT-like_sf"/>
</dbReference>
<dbReference type="InterPro" id="IPR011146">
    <property type="entry name" value="HIT-like"/>
</dbReference>
<evidence type="ECO:0000313" key="7">
    <source>
        <dbReference type="Proteomes" id="UP000741360"/>
    </source>
</evidence>